<keyword evidence="6 7" id="KW-0472">Membrane</keyword>
<dbReference type="PROSITE" id="PS50893">
    <property type="entry name" value="ABC_TRANSPORTER_2"/>
    <property type="match status" value="1"/>
</dbReference>
<keyword evidence="4 10" id="KW-0067">ATP-binding</keyword>
<dbReference type="SMART" id="SM00382">
    <property type="entry name" value="AAA"/>
    <property type="match status" value="1"/>
</dbReference>
<dbReference type="EMBL" id="JAQIFT010000069">
    <property type="protein sequence ID" value="MDA3734009.1"/>
    <property type="molecule type" value="Genomic_DNA"/>
</dbReference>
<feature type="transmembrane region" description="Helical" evidence="7">
    <location>
        <begin position="164"/>
        <end position="183"/>
    </location>
</feature>
<dbReference type="InterPro" id="IPR011527">
    <property type="entry name" value="ABC1_TM_dom"/>
</dbReference>
<comment type="subcellular location">
    <subcellularLocation>
        <location evidence="1">Cell membrane</location>
        <topology evidence="1">Multi-pass membrane protein</topology>
    </subcellularLocation>
</comment>
<dbReference type="InterPro" id="IPR017871">
    <property type="entry name" value="ABC_transporter-like_CS"/>
</dbReference>
<keyword evidence="3" id="KW-0547">Nucleotide-binding</keyword>
<feature type="transmembrane region" description="Helical" evidence="7">
    <location>
        <begin position="20"/>
        <end position="41"/>
    </location>
</feature>
<dbReference type="GO" id="GO:0005524">
    <property type="term" value="F:ATP binding"/>
    <property type="evidence" value="ECO:0007669"/>
    <property type="project" value="UniProtKB-KW"/>
</dbReference>
<evidence type="ECO:0000256" key="2">
    <source>
        <dbReference type="ARBA" id="ARBA00022692"/>
    </source>
</evidence>
<evidence type="ECO:0000259" key="8">
    <source>
        <dbReference type="PROSITE" id="PS50893"/>
    </source>
</evidence>
<dbReference type="Gene3D" id="1.20.1560.10">
    <property type="entry name" value="ABC transporter type 1, transmembrane domain"/>
    <property type="match status" value="1"/>
</dbReference>
<dbReference type="GO" id="GO:0015421">
    <property type="term" value="F:ABC-type oligopeptide transporter activity"/>
    <property type="evidence" value="ECO:0007669"/>
    <property type="project" value="TreeGrafter"/>
</dbReference>
<dbReference type="SUPFAM" id="SSF90123">
    <property type="entry name" value="ABC transporter transmembrane region"/>
    <property type="match status" value="1"/>
</dbReference>
<dbReference type="RefSeq" id="WP_271013663.1">
    <property type="nucleotide sequence ID" value="NZ_JAQIFT010000069.1"/>
</dbReference>
<evidence type="ECO:0000313" key="10">
    <source>
        <dbReference type="EMBL" id="MDA3734009.1"/>
    </source>
</evidence>
<feature type="transmembrane region" description="Helical" evidence="7">
    <location>
        <begin position="61"/>
        <end position="81"/>
    </location>
</feature>
<dbReference type="AlphaFoldDB" id="A0AA42DRB5"/>
<dbReference type="PROSITE" id="PS50929">
    <property type="entry name" value="ABC_TM1F"/>
    <property type="match status" value="1"/>
</dbReference>
<dbReference type="InterPro" id="IPR003439">
    <property type="entry name" value="ABC_transporter-like_ATP-bd"/>
</dbReference>
<dbReference type="Pfam" id="PF00005">
    <property type="entry name" value="ABC_tran"/>
    <property type="match status" value="1"/>
</dbReference>
<dbReference type="InterPro" id="IPR036640">
    <property type="entry name" value="ABC1_TM_sf"/>
</dbReference>
<organism evidence="10 11">
    <name type="scientific">Holtiella tumoricola</name>
    <dbReference type="NCBI Taxonomy" id="3018743"/>
    <lineage>
        <taxon>Bacteria</taxon>
        <taxon>Bacillati</taxon>
        <taxon>Bacillota</taxon>
        <taxon>Clostridia</taxon>
        <taxon>Lachnospirales</taxon>
        <taxon>Cellulosilyticaceae</taxon>
        <taxon>Holtiella</taxon>
    </lineage>
</organism>
<dbReference type="GO" id="GO:0016887">
    <property type="term" value="F:ATP hydrolysis activity"/>
    <property type="evidence" value="ECO:0007669"/>
    <property type="project" value="InterPro"/>
</dbReference>
<evidence type="ECO:0000256" key="5">
    <source>
        <dbReference type="ARBA" id="ARBA00022989"/>
    </source>
</evidence>
<evidence type="ECO:0000256" key="4">
    <source>
        <dbReference type="ARBA" id="ARBA00022840"/>
    </source>
</evidence>
<feature type="transmembrane region" description="Helical" evidence="7">
    <location>
        <begin position="135"/>
        <end position="158"/>
    </location>
</feature>
<keyword evidence="5 7" id="KW-1133">Transmembrane helix</keyword>
<evidence type="ECO:0000259" key="9">
    <source>
        <dbReference type="PROSITE" id="PS50929"/>
    </source>
</evidence>
<evidence type="ECO:0000256" key="3">
    <source>
        <dbReference type="ARBA" id="ARBA00022741"/>
    </source>
</evidence>
<reference evidence="10" key="1">
    <citation type="journal article" date="2023" name="Int. J. Syst. Evol. Microbiol.">
        <title>&lt;i&gt;Holtiella tumoricola&lt;/i&gt; gen. nov. sp. nov., isolated from a human clinical sample.</title>
        <authorList>
            <person name="Allen-Vercoe E."/>
            <person name="Daigneault M.C."/>
            <person name="Vancuren S.J."/>
            <person name="Cochrane K."/>
            <person name="O'Neal L.L."/>
            <person name="Sankaranarayanan K."/>
            <person name="Lawson P.A."/>
        </authorList>
    </citation>
    <scope>NUCLEOTIDE SEQUENCE</scope>
    <source>
        <strain evidence="10">CC70A</strain>
    </source>
</reference>
<accession>A0AA42DRB5</accession>
<dbReference type="PROSITE" id="PS00211">
    <property type="entry name" value="ABC_TRANSPORTER_1"/>
    <property type="match status" value="1"/>
</dbReference>
<evidence type="ECO:0000256" key="1">
    <source>
        <dbReference type="ARBA" id="ARBA00004651"/>
    </source>
</evidence>
<proteinExistence type="predicted"/>
<dbReference type="PANTHER" id="PTHR43394">
    <property type="entry name" value="ATP-DEPENDENT PERMEASE MDL1, MITOCHONDRIAL"/>
    <property type="match status" value="1"/>
</dbReference>
<comment type="caution">
    <text evidence="10">The sequence shown here is derived from an EMBL/GenBank/DDBJ whole genome shotgun (WGS) entry which is preliminary data.</text>
</comment>
<dbReference type="Gene3D" id="3.40.50.300">
    <property type="entry name" value="P-loop containing nucleotide triphosphate hydrolases"/>
    <property type="match status" value="1"/>
</dbReference>
<dbReference type="InterPro" id="IPR003593">
    <property type="entry name" value="AAA+_ATPase"/>
</dbReference>
<evidence type="ECO:0000256" key="7">
    <source>
        <dbReference type="SAM" id="Phobius"/>
    </source>
</evidence>
<dbReference type="GO" id="GO:0005886">
    <property type="term" value="C:plasma membrane"/>
    <property type="evidence" value="ECO:0007669"/>
    <property type="project" value="UniProtKB-SubCell"/>
</dbReference>
<evidence type="ECO:0000256" key="6">
    <source>
        <dbReference type="ARBA" id="ARBA00023136"/>
    </source>
</evidence>
<sequence>MFRRLMHFCKITVSASPIFFSLNMIALFIIALSQLGIGYSFKLATDVLMDAQASGQVSVKIAFPILLFFLLICIGGNTGNFEKMMITAYSHKAKRIFAKYFLHKSYSTKQDAFYESKFYDQYAFVKNNIDHTANIAVTVFNKLTLSIYRVILAVGAISYFNPLIVVYMSLLAFILIGINQYVVKKRIALQETYINDERQAKYYMELLSSRTHAKELRLFGLQERFLKKWASTYSGYMKGKYQFEVKAIGLGKVAGIAQMAMTYGLSVYFLMLVANGSLAVGDFVFLNGMMMTLTSAISSVINVLTKDLAENDKYVEKYEGFTGRTSLHQLKAIDDYQLLSEAEGKLGDFEILEFINVSYKYPGSENYAVKGVNLTLRRGEVVSLLGYNGSGKTTLSKLMCGLLEDYEGEILFNGVELRKVPKEILYRYFGIGFQEFSRYSMSLKENVAVGMIEAFEEEYAIQKAISKGNLEEVIRKLPKGIDTILGKEYSKEGQDLSGGQWQRIILSRAYMGEPDVLILDEPTASIDPLEEMRMLGQFGEIIGDKTALIISHRIGFARMADRICMMEEGKIVEDGTHEILMARKGYYYTLFTAQQALYEEEEVCYA</sequence>
<dbReference type="InterPro" id="IPR039421">
    <property type="entry name" value="Type_1_exporter"/>
</dbReference>
<evidence type="ECO:0000313" key="11">
    <source>
        <dbReference type="Proteomes" id="UP001169242"/>
    </source>
</evidence>
<dbReference type="PANTHER" id="PTHR43394:SF1">
    <property type="entry name" value="ATP-BINDING CASSETTE SUB-FAMILY B MEMBER 10, MITOCHONDRIAL"/>
    <property type="match status" value="1"/>
</dbReference>
<keyword evidence="2 7" id="KW-0812">Transmembrane</keyword>
<keyword evidence="11" id="KW-1185">Reference proteome</keyword>
<gene>
    <name evidence="10" type="ORF">PBV87_21270</name>
</gene>
<protein>
    <submittedName>
        <fullName evidence="10">ABC transporter ATP-binding protein</fullName>
    </submittedName>
</protein>
<dbReference type="SUPFAM" id="SSF52540">
    <property type="entry name" value="P-loop containing nucleoside triphosphate hydrolases"/>
    <property type="match status" value="1"/>
</dbReference>
<name>A0AA42DRB5_9FIRM</name>
<dbReference type="InterPro" id="IPR027417">
    <property type="entry name" value="P-loop_NTPase"/>
</dbReference>
<feature type="domain" description="ABC transporter" evidence="8">
    <location>
        <begin position="352"/>
        <end position="593"/>
    </location>
</feature>
<dbReference type="Proteomes" id="UP001169242">
    <property type="component" value="Unassembled WGS sequence"/>
</dbReference>
<feature type="domain" description="ABC transmembrane type-1" evidence="9">
    <location>
        <begin position="24"/>
        <end position="305"/>
    </location>
</feature>